<dbReference type="SUPFAM" id="SSF55811">
    <property type="entry name" value="Nudix"/>
    <property type="match status" value="1"/>
</dbReference>
<keyword evidence="4" id="KW-1185">Reference proteome</keyword>
<dbReference type="InterPro" id="IPR051325">
    <property type="entry name" value="Nudix_hydrolase_domain"/>
</dbReference>
<dbReference type="PROSITE" id="PS51462">
    <property type="entry name" value="NUDIX"/>
    <property type="match status" value="1"/>
</dbReference>
<dbReference type="InterPro" id="IPR020084">
    <property type="entry name" value="NUDIX_hydrolase_CS"/>
</dbReference>
<evidence type="ECO:0000313" key="3">
    <source>
        <dbReference type="EMBL" id="WXA92951.1"/>
    </source>
</evidence>
<protein>
    <submittedName>
        <fullName evidence="3">NUDIX domain-containing protein</fullName>
    </submittedName>
</protein>
<evidence type="ECO:0000256" key="1">
    <source>
        <dbReference type="ARBA" id="ARBA00022801"/>
    </source>
</evidence>
<evidence type="ECO:0000313" key="4">
    <source>
        <dbReference type="Proteomes" id="UP001379533"/>
    </source>
</evidence>
<gene>
    <name evidence="3" type="ORF">LZC95_41690</name>
</gene>
<dbReference type="PROSITE" id="PS00893">
    <property type="entry name" value="NUDIX_BOX"/>
    <property type="match status" value="1"/>
</dbReference>
<dbReference type="Pfam" id="PF00293">
    <property type="entry name" value="NUDIX"/>
    <property type="match status" value="1"/>
</dbReference>
<dbReference type="PANTHER" id="PTHR21340:SF0">
    <property type="entry name" value="BIS(5'-NUCLEOSYL)-TETRAPHOSPHATASE [ASYMMETRICAL]"/>
    <property type="match status" value="1"/>
</dbReference>
<dbReference type="Gene3D" id="3.90.79.10">
    <property type="entry name" value="Nucleoside Triphosphate Pyrophosphohydrolase"/>
    <property type="match status" value="1"/>
</dbReference>
<dbReference type="InterPro" id="IPR000086">
    <property type="entry name" value="NUDIX_hydrolase_dom"/>
</dbReference>
<sequence>MERISNNVHFVETYQRLARVQLNPRRHTAANALVHSEAVAARAKALAKANGCTEREICLLEDLGRAHDIGKVTGTARPERSLEVLRGCGVSDPEFLALVRWHDTSLPWYRSSTKGQPPSEKAWRRLASEVDLRLLSIFMVSDRVDAPAGWRKNAPTSWFLEQVRTRGWIPDLVLDLPDQPSEISAGGALVHEGEALVIRVRADQYELPKGGIEWDELPSDAAVRETREEAGIESALRVDGELAHVDYVVGDGSRQHVKRVRYFALRAAAPLRFTALSHRTRERRWIAARDVEELPLINDALRPILRAATRA</sequence>
<organism evidence="3 4">
    <name type="scientific">Pendulispora brunnea</name>
    <dbReference type="NCBI Taxonomy" id="2905690"/>
    <lineage>
        <taxon>Bacteria</taxon>
        <taxon>Pseudomonadati</taxon>
        <taxon>Myxococcota</taxon>
        <taxon>Myxococcia</taxon>
        <taxon>Myxococcales</taxon>
        <taxon>Sorangiineae</taxon>
        <taxon>Pendulisporaceae</taxon>
        <taxon>Pendulispora</taxon>
    </lineage>
</organism>
<dbReference type="EMBL" id="CP089982">
    <property type="protein sequence ID" value="WXA92951.1"/>
    <property type="molecule type" value="Genomic_DNA"/>
</dbReference>
<dbReference type="SUPFAM" id="SSF109604">
    <property type="entry name" value="HD-domain/PDEase-like"/>
    <property type="match status" value="1"/>
</dbReference>
<reference evidence="3 4" key="1">
    <citation type="submission" date="2021-12" db="EMBL/GenBank/DDBJ databases">
        <title>Discovery of the Pendulisporaceae a myxobacterial family with distinct sporulation behavior and unique specialized metabolism.</title>
        <authorList>
            <person name="Garcia R."/>
            <person name="Popoff A."/>
            <person name="Bader C.D."/>
            <person name="Loehr J."/>
            <person name="Walesch S."/>
            <person name="Walt C."/>
            <person name="Boldt J."/>
            <person name="Bunk B."/>
            <person name="Haeckl F.J.F.P.J."/>
            <person name="Gunesch A.P."/>
            <person name="Birkelbach J."/>
            <person name="Nuebel U."/>
            <person name="Pietschmann T."/>
            <person name="Bach T."/>
            <person name="Mueller R."/>
        </authorList>
    </citation>
    <scope>NUCLEOTIDE SEQUENCE [LARGE SCALE GENOMIC DNA]</scope>
    <source>
        <strain evidence="3 4">MSr12523</strain>
    </source>
</reference>
<dbReference type="PANTHER" id="PTHR21340">
    <property type="entry name" value="DIADENOSINE 5,5-P1,P4-TETRAPHOSPHATE PYROPHOSPHOHYDROLASE MUTT"/>
    <property type="match status" value="1"/>
</dbReference>
<name>A0ABZ2K2L2_9BACT</name>
<accession>A0ABZ2K2L2</accession>
<dbReference type="RefSeq" id="WP_394843550.1">
    <property type="nucleotide sequence ID" value="NZ_CP089982.1"/>
</dbReference>
<feature type="domain" description="Nudix hydrolase" evidence="2">
    <location>
        <begin position="180"/>
        <end position="309"/>
    </location>
</feature>
<proteinExistence type="predicted"/>
<keyword evidence="1" id="KW-0378">Hydrolase</keyword>
<evidence type="ECO:0000259" key="2">
    <source>
        <dbReference type="PROSITE" id="PS51462"/>
    </source>
</evidence>
<dbReference type="Proteomes" id="UP001379533">
    <property type="component" value="Chromosome"/>
</dbReference>
<dbReference type="InterPro" id="IPR015797">
    <property type="entry name" value="NUDIX_hydrolase-like_dom_sf"/>
</dbReference>